<dbReference type="EMBL" id="CALNXI010001673">
    <property type="protein sequence ID" value="CAH3174629.1"/>
    <property type="molecule type" value="Genomic_DNA"/>
</dbReference>
<gene>
    <name evidence="5" type="ORF">PEVE_00009654</name>
</gene>
<reference evidence="5 6" key="1">
    <citation type="submission" date="2022-05" db="EMBL/GenBank/DDBJ databases">
        <authorList>
            <consortium name="Genoscope - CEA"/>
            <person name="William W."/>
        </authorList>
    </citation>
    <scope>NUCLEOTIDE SEQUENCE [LARGE SCALE GENOMIC DNA]</scope>
</reference>
<keyword evidence="6" id="KW-1185">Reference proteome</keyword>
<dbReference type="SUPFAM" id="SSF55961">
    <property type="entry name" value="Bet v1-like"/>
    <property type="match status" value="1"/>
</dbReference>
<proteinExistence type="inferred from homology"/>
<comment type="subunit">
    <text evidence="2">Interacts with coenzyme Q.</text>
</comment>
<dbReference type="InterPro" id="IPR005031">
    <property type="entry name" value="COQ10_START"/>
</dbReference>
<dbReference type="Proteomes" id="UP001159427">
    <property type="component" value="Unassembled WGS sequence"/>
</dbReference>
<evidence type="ECO:0000256" key="3">
    <source>
        <dbReference type="ARBA" id="ARBA00024947"/>
    </source>
</evidence>
<dbReference type="InterPro" id="IPR023393">
    <property type="entry name" value="START-like_dom_sf"/>
</dbReference>
<comment type="function">
    <text evidence="3">Required for the function of coenzyme Q in the respiratory chain. May serve as a chaperone or may be involved in the transport of Q6 from its site of synthesis to the catalytic sites of the respiratory complexes.</text>
</comment>
<evidence type="ECO:0000313" key="6">
    <source>
        <dbReference type="Proteomes" id="UP001159427"/>
    </source>
</evidence>
<feature type="domain" description="Coenzyme Q-binding protein COQ10 START" evidence="4">
    <location>
        <begin position="91"/>
        <end position="208"/>
    </location>
</feature>
<dbReference type="Gene3D" id="3.30.530.20">
    <property type="match status" value="1"/>
</dbReference>
<comment type="similarity">
    <text evidence="1">Belongs to the COQ10 family.</text>
</comment>
<accession>A0ABN8R638</accession>
<name>A0ABN8R638_9CNID</name>
<evidence type="ECO:0000313" key="5">
    <source>
        <dbReference type="EMBL" id="CAH3174629.1"/>
    </source>
</evidence>
<dbReference type="Pfam" id="PF03364">
    <property type="entry name" value="Polyketide_cyc"/>
    <property type="match status" value="1"/>
</dbReference>
<dbReference type="PANTHER" id="PTHR12901:SF10">
    <property type="entry name" value="COENZYME Q-BINDING PROTEIN COQ10, MITOCHONDRIAL"/>
    <property type="match status" value="1"/>
</dbReference>
<evidence type="ECO:0000256" key="2">
    <source>
        <dbReference type="ARBA" id="ARBA00011814"/>
    </source>
</evidence>
<dbReference type="CDD" id="cd07813">
    <property type="entry name" value="COQ10p_like"/>
    <property type="match status" value="1"/>
</dbReference>
<sequence length="267" mass="30254">MATVRVQAKTLPLLRQSFAIWQAKRCLGLCCCRLSPGFDAVSKKKNQSTLESKSQSICVIPKRTLLGSFIPNPLSASNSRRKKYSERRTLGYSMEDMYAVVSDVEDYKHFVPWCRDSVILIRKPGHLKAKLAVGFPPVVEKYSSSVTLVPPNLVKLVLSPNLVLFIGSLVCKPLVVTQIEFEFRSILHSKLSTVFFDEVVKKMVKAFEKRCYYLYGPGHLHNTVKARTAPAGFHYYLLSCDSHLEPHREQFPLLIIPTLLQIEVNQP</sequence>
<dbReference type="InterPro" id="IPR044996">
    <property type="entry name" value="COQ10-like"/>
</dbReference>
<protein>
    <recommendedName>
        <fullName evidence="4">Coenzyme Q-binding protein COQ10 START domain-containing protein</fullName>
    </recommendedName>
</protein>
<evidence type="ECO:0000256" key="1">
    <source>
        <dbReference type="ARBA" id="ARBA00006885"/>
    </source>
</evidence>
<evidence type="ECO:0000259" key="4">
    <source>
        <dbReference type="Pfam" id="PF03364"/>
    </source>
</evidence>
<dbReference type="PANTHER" id="PTHR12901">
    <property type="entry name" value="SPERM PROTEIN HOMOLOG"/>
    <property type="match status" value="1"/>
</dbReference>
<comment type="caution">
    <text evidence="5">The sequence shown here is derived from an EMBL/GenBank/DDBJ whole genome shotgun (WGS) entry which is preliminary data.</text>
</comment>
<organism evidence="5 6">
    <name type="scientific">Porites evermanni</name>
    <dbReference type="NCBI Taxonomy" id="104178"/>
    <lineage>
        <taxon>Eukaryota</taxon>
        <taxon>Metazoa</taxon>
        <taxon>Cnidaria</taxon>
        <taxon>Anthozoa</taxon>
        <taxon>Hexacorallia</taxon>
        <taxon>Scleractinia</taxon>
        <taxon>Fungiina</taxon>
        <taxon>Poritidae</taxon>
        <taxon>Porites</taxon>
    </lineage>
</organism>